<dbReference type="AlphaFoldDB" id="A0A7J3SLZ7"/>
<accession>A0A7J3SLZ7</accession>
<comment type="caution">
    <text evidence="1">The sequence shown here is derived from an EMBL/GenBank/DDBJ whole genome shotgun (WGS) entry which is preliminary data.</text>
</comment>
<sequence>MGVCDETDVVIEDITKCTEHPLTLIVDLMKCAKETGRKYSVKVPHGSVPMNLLMEYAKRIGVSVDFSSEDEYSKFTFYARS</sequence>
<gene>
    <name evidence="1" type="ORF">ENW83_03740</name>
</gene>
<dbReference type="EMBL" id="DTLS01000104">
    <property type="protein sequence ID" value="HGZ60302.1"/>
    <property type="molecule type" value="Genomic_DNA"/>
</dbReference>
<evidence type="ECO:0000313" key="1">
    <source>
        <dbReference type="EMBL" id="HGZ60302.1"/>
    </source>
</evidence>
<organism evidence="1">
    <name type="scientific">Fervidicoccus fontis</name>
    <dbReference type="NCBI Taxonomy" id="683846"/>
    <lineage>
        <taxon>Archaea</taxon>
        <taxon>Thermoproteota</taxon>
        <taxon>Thermoprotei</taxon>
        <taxon>Fervidicoccales</taxon>
        <taxon>Fervidicoccaceae</taxon>
        <taxon>Fervidicoccus</taxon>
    </lineage>
</organism>
<proteinExistence type="predicted"/>
<reference evidence="1" key="1">
    <citation type="journal article" date="2020" name="mSystems">
        <title>Genome- and Community-Level Interaction Insights into Carbon Utilization and Element Cycling Functions of Hydrothermarchaeota in Hydrothermal Sediment.</title>
        <authorList>
            <person name="Zhou Z."/>
            <person name="Liu Y."/>
            <person name="Xu W."/>
            <person name="Pan J."/>
            <person name="Luo Z.H."/>
            <person name="Li M."/>
        </authorList>
    </citation>
    <scope>NUCLEOTIDE SEQUENCE [LARGE SCALE GENOMIC DNA]</scope>
    <source>
        <strain evidence="1">SpSt-885</strain>
    </source>
</reference>
<name>A0A7J3SLZ7_9CREN</name>
<protein>
    <submittedName>
        <fullName evidence="1">Uncharacterized protein</fullName>
    </submittedName>
</protein>